<dbReference type="AlphaFoldDB" id="A0AAV6NVG6"/>
<gene>
    <name evidence="1" type="ORF">SDJN03_03785</name>
</gene>
<proteinExistence type="predicted"/>
<evidence type="ECO:0000313" key="1">
    <source>
        <dbReference type="EMBL" id="KAG6603176.1"/>
    </source>
</evidence>
<dbReference type="EMBL" id="JAGKQH010000003">
    <property type="protein sequence ID" value="KAG6603176.1"/>
    <property type="molecule type" value="Genomic_DNA"/>
</dbReference>
<organism evidence="1 2">
    <name type="scientific">Cucurbita argyrosperma subsp. sororia</name>
    <dbReference type="NCBI Taxonomy" id="37648"/>
    <lineage>
        <taxon>Eukaryota</taxon>
        <taxon>Viridiplantae</taxon>
        <taxon>Streptophyta</taxon>
        <taxon>Embryophyta</taxon>
        <taxon>Tracheophyta</taxon>
        <taxon>Spermatophyta</taxon>
        <taxon>Magnoliopsida</taxon>
        <taxon>eudicotyledons</taxon>
        <taxon>Gunneridae</taxon>
        <taxon>Pentapetalae</taxon>
        <taxon>rosids</taxon>
        <taxon>fabids</taxon>
        <taxon>Cucurbitales</taxon>
        <taxon>Cucurbitaceae</taxon>
        <taxon>Cucurbiteae</taxon>
        <taxon>Cucurbita</taxon>
    </lineage>
</organism>
<sequence length="221" mass="25368">MGSSMIQICSVFVQFPRIRVGKFVSNIRLCLLFFNEIDMGMQEIQHLFQSHPLLLGSFTLKKKNCLLVISNVGKKRLCRFILENPEELKNWKHGTRITPLPDTGEAIRSRQQKIRFLLKLGPKENLSKIKEALKDVYKMIEVSPQILNQKKDLRGSLLGSQCYSWLKEQGAADPALALSTIVPCSENTFLRRYVNHHPGAMEVWQNLKREIGLNSFTSRAR</sequence>
<protein>
    <submittedName>
        <fullName evidence="1">Uncharacterized protein</fullName>
    </submittedName>
</protein>
<comment type="caution">
    <text evidence="1">The sequence shown here is derived from an EMBL/GenBank/DDBJ whole genome shotgun (WGS) entry which is preliminary data.</text>
</comment>
<feature type="non-terminal residue" evidence="1">
    <location>
        <position position="1"/>
    </location>
</feature>
<accession>A0AAV6NVG6</accession>
<reference evidence="1 2" key="1">
    <citation type="journal article" date="2021" name="Hortic Res">
        <title>The domestication of Cucurbita argyrosperma as revealed by the genome of its wild relative.</title>
        <authorList>
            <person name="Barrera-Redondo J."/>
            <person name="Sanchez-de la Vega G."/>
            <person name="Aguirre-Liguori J.A."/>
            <person name="Castellanos-Morales G."/>
            <person name="Gutierrez-Guerrero Y.T."/>
            <person name="Aguirre-Dugua X."/>
            <person name="Aguirre-Planter E."/>
            <person name="Tenaillon M.I."/>
            <person name="Lira-Saade R."/>
            <person name="Eguiarte L.E."/>
        </authorList>
    </citation>
    <scope>NUCLEOTIDE SEQUENCE [LARGE SCALE GENOMIC DNA]</scope>
    <source>
        <strain evidence="1">JBR-2021</strain>
    </source>
</reference>
<name>A0AAV6NVG6_9ROSI</name>
<evidence type="ECO:0000313" key="2">
    <source>
        <dbReference type="Proteomes" id="UP000685013"/>
    </source>
</evidence>
<keyword evidence="2" id="KW-1185">Reference proteome</keyword>
<dbReference type="Proteomes" id="UP000685013">
    <property type="component" value="Chromosome 3"/>
</dbReference>